<feature type="compositionally biased region" description="Polar residues" evidence="1">
    <location>
        <begin position="31"/>
        <end position="50"/>
    </location>
</feature>
<feature type="compositionally biased region" description="Low complexity" evidence="1">
    <location>
        <begin position="72"/>
        <end position="84"/>
    </location>
</feature>
<evidence type="ECO:0000256" key="1">
    <source>
        <dbReference type="SAM" id="MobiDB-lite"/>
    </source>
</evidence>
<feature type="compositionally biased region" description="Low complexity" evidence="1">
    <location>
        <begin position="120"/>
        <end position="132"/>
    </location>
</feature>
<keyword evidence="3" id="KW-1185">Reference proteome</keyword>
<evidence type="ECO:0000313" key="3">
    <source>
        <dbReference type="Proteomes" id="UP001164743"/>
    </source>
</evidence>
<gene>
    <name evidence="2" type="ORF">PtA15_1A988</name>
</gene>
<dbReference type="GeneID" id="77806967"/>
<feature type="region of interest" description="Disordered" evidence="1">
    <location>
        <begin position="31"/>
        <end position="95"/>
    </location>
</feature>
<feature type="compositionally biased region" description="Acidic residues" evidence="1">
    <location>
        <begin position="169"/>
        <end position="178"/>
    </location>
</feature>
<protein>
    <submittedName>
        <fullName evidence="2">Uncharacterized protein</fullName>
    </submittedName>
</protein>
<evidence type="ECO:0000313" key="2">
    <source>
        <dbReference type="EMBL" id="WAQ81646.1"/>
    </source>
</evidence>
<feature type="region of interest" description="Disordered" evidence="1">
    <location>
        <begin position="120"/>
        <end position="152"/>
    </location>
</feature>
<dbReference type="RefSeq" id="XP_053017201.1">
    <property type="nucleotide sequence ID" value="XM_053166072.1"/>
</dbReference>
<dbReference type="Proteomes" id="UP001164743">
    <property type="component" value="Chromosome 1A"/>
</dbReference>
<feature type="compositionally biased region" description="Basic and acidic residues" evidence="1">
    <location>
        <begin position="86"/>
        <end position="95"/>
    </location>
</feature>
<reference evidence="2" key="1">
    <citation type="submission" date="2022-10" db="EMBL/GenBank/DDBJ databases">
        <title>Puccinia triticina Genome sequencing and assembly.</title>
        <authorList>
            <person name="Li C."/>
        </authorList>
    </citation>
    <scope>NUCLEOTIDE SEQUENCE</scope>
    <source>
        <strain evidence="2">Pt15</strain>
    </source>
</reference>
<proteinExistence type="predicted"/>
<feature type="region of interest" description="Disordered" evidence="1">
    <location>
        <begin position="167"/>
        <end position="239"/>
    </location>
</feature>
<sequence>MAHSSSNSVQYTQFPTYRRSLLFRPSMTHSFTESDLGHSSTQAGHPFQTQSKRKPTLLHPSLQRTPLKPCLSSQSSTPSSISRQSKIKDSESRLRKQLSDLESRLDDLQFSRAAIKSSSPSTSLSSLFLPQPSRKPSTLSVGPSPESKQPRFDNQILGIFLKNNGGYLDDSDSSDDEGDASHQPPRLFYHPASLSPLAGKTKQKITASSHNDHATKPRSPRQKPVKDAPQRRSLSMNVL</sequence>
<accession>A0ABY7C8Y9</accession>
<name>A0ABY7C8Y9_9BASI</name>
<dbReference type="EMBL" id="CP110421">
    <property type="protein sequence ID" value="WAQ81646.1"/>
    <property type="molecule type" value="Genomic_DNA"/>
</dbReference>
<organism evidence="2 3">
    <name type="scientific">Puccinia triticina</name>
    <dbReference type="NCBI Taxonomy" id="208348"/>
    <lineage>
        <taxon>Eukaryota</taxon>
        <taxon>Fungi</taxon>
        <taxon>Dikarya</taxon>
        <taxon>Basidiomycota</taxon>
        <taxon>Pucciniomycotina</taxon>
        <taxon>Pucciniomycetes</taxon>
        <taxon>Pucciniales</taxon>
        <taxon>Pucciniaceae</taxon>
        <taxon>Puccinia</taxon>
    </lineage>
</organism>